<proteinExistence type="predicted"/>
<name>A0A5B7GHE1_PORTR</name>
<sequence>MVQGKAKEAPMYERWYDGSLGGDLFRARAQCMDVNTRNYRWSESRSKVCQVCDMGEDETVEHVVWECERYERERRKMLQVILTELEHNIKIKDWR</sequence>
<keyword evidence="2" id="KW-1185">Reference proteome</keyword>
<protein>
    <submittedName>
        <fullName evidence="1">Uncharacterized protein</fullName>
    </submittedName>
</protein>
<dbReference type="EMBL" id="VSRR010016645">
    <property type="protein sequence ID" value="MPC59521.1"/>
    <property type="molecule type" value="Genomic_DNA"/>
</dbReference>
<gene>
    <name evidence="1" type="ORF">E2C01_053544</name>
</gene>
<comment type="caution">
    <text evidence="1">The sequence shown here is derived from an EMBL/GenBank/DDBJ whole genome shotgun (WGS) entry which is preliminary data.</text>
</comment>
<accession>A0A5B7GHE1</accession>
<evidence type="ECO:0000313" key="2">
    <source>
        <dbReference type="Proteomes" id="UP000324222"/>
    </source>
</evidence>
<reference evidence="1 2" key="1">
    <citation type="submission" date="2019-05" db="EMBL/GenBank/DDBJ databases">
        <title>Another draft genome of Portunus trituberculatus and its Hox gene families provides insights of decapod evolution.</title>
        <authorList>
            <person name="Jeong J.-H."/>
            <person name="Song I."/>
            <person name="Kim S."/>
            <person name="Choi T."/>
            <person name="Kim D."/>
            <person name="Ryu S."/>
            <person name="Kim W."/>
        </authorList>
    </citation>
    <scope>NUCLEOTIDE SEQUENCE [LARGE SCALE GENOMIC DNA]</scope>
    <source>
        <tissue evidence="1">Muscle</tissue>
    </source>
</reference>
<organism evidence="1 2">
    <name type="scientific">Portunus trituberculatus</name>
    <name type="common">Swimming crab</name>
    <name type="synonym">Neptunus trituberculatus</name>
    <dbReference type="NCBI Taxonomy" id="210409"/>
    <lineage>
        <taxon>Eukaryota</taxon>
        <taxon>Metazoa</taxon>
        <taxon>Ecdysozoa</taxon>
        <taxon>Arthropoda</taxon>
        <taxon>Crustacea</taxon>
        <taxon>Multicrustacea</taxon>
        <taxon>Malacostraca</taxon>
        <taxon>Eumalacostraca</taxon>
        <taxon>Eucarida</taxon>
        <taxon>Decapoda</taxon>
        <taxon>Pleocyemata</taxon>
        <taxon>Brachyura</taxon>
        <taxon>Eubrachyura</taxon>
        <taxon>Portunoidea</taxon>
        <taxon>Portunidae</taxon>
        <taxon>Portuninae</taxon>
        <taxon>Portunus</taxon>
    </lineage>
</organism>
<evidence type="ECO:0000313" key="1">
    <source>
        <dbReference type="EMBL" id="MPC59521.1"/>
    </source>
</evidence>
<dbReference type="Proteomes" id="UP000324222">
    <property type="component" value="Unassembled WGS sequence"/>
</dbReference>
<dbReference type="AlphaFoldDB" id="A0A5B7GHE1"/>